<keyword evidence="3" id="KW-1185">Reference proteome</keyword>
<dbReference type="Gene3D" id="3.30.460.10">
    <property type="entry name" value="Beta Polymerase, domain 2"/>
    <property type="match status" value="1"/>
</dbReference>
<dbReference type="InterPro" id="IPR041633">
    <property type="entry name" value="Polbeta"/>
</dbReference>
<feature type="domain" description="Polymerase beta nucleotidyltransferase" evidence="1">
    <location>
        <begin position="9"/>
        <end position="66"/>
    </location>
</feature>
<comment type="caution">
    <text evidence="2">The sequence shown here is derived from an EMBL/GenBank/DDBJ whole genome shotgun (WGS) entry which is preliminary data.</text>
</comment>
<gene>
    <name evidence="2" type="ORF">ACFQMN_18235</name>
</gene>
<sequence>MRQKEAVKAITESLKKDPLVKAVFLKGSMGRGEEDEHSDVDLYALVDDESSFLKNRVRHLKVYKEILFYDDIFIIAPQIIAIYEDLLHVDLFTVTDETLIHKDYLKVLYDPENRLEKGEQHLRLSEQEFLDAVDDAAFFLLQYKKSAGRGNDLWSVKVLNDVAENTARILLHKYCPKRAQLGLKTIERSLSEEHKKELKEIYEELTISRHSYSAQKIAQLLDREFDWIVQQLPQANFTEDFLRRMIDETK</sequence>
<evidence type="ECO:0000313" key="3">
    <source>
        <dbReference type="Proteomes" id="UP001596494"/>
    </source>
</evidence>
<dbReference type="EMBL" id="JBHTBY010000017">
    <property type="protein sequence ID" value="MFC7322808.1"/>
    <property type="molecule type" value="Genomic_DNA"/>
</dbReference>
<dbReference type="SUPFAM" id="SSF81301">
    <property type="entry name" value="Nucleotidyltransferase"/>
    <property type="match status" value="1"/>
</dbReference>
<dbReference type="InterPro" id="IPR043519">
    <property type="entry name" value="NT_sf"/>
</dbReference>
<organism evidence="2 3">
    <name type="scientific">Halobacillus campisalis</name>
    <dbReference type="NCBI Taxonomy" id="435909"/>
    <lineage>
        <taxon>Bacteria</taxon>
        <taxon>Bacillati</taxon>
        <taxon>Bacillota</taxon>
        <taxon>Bacilli</taxon>
        <taxon>Bacillales</taxon>
        <taxon>Bacillaceae</taxon>
        <taxon>Halobacillus</taxon>
    </lineage>
</organism>
<reference evidence="3" key="1">
    <citation type="journal article" date="2019" name="Int. J. Syst. Evol. Microbiol.">
        <title>The Global Catalogue of Microorganisms (GCM) 10K type strain sequencing project: providing services to taxonomists for standard genome sequencing and annotation.</title>
        <authorList>
            <consortium name="The Broad Institute Genomics Platform"/>
            <consortium name="The Broad Institute Genome Sequencing Center for Infectious Disease"/>
            <person name="Wu L."/>
            <person name="Ma J."/>
        </authorList>
    </citation>
    <scope>NUCLEOTIDE SEQUENCE [LARGE SCALE GENOMIC DNA]</scope>
    <source>
        <strain evidence="3">CCUG 73951</strain>
    </source>
</reference>
<evidence type="ECO:0000313" key="2">
    <source>
        <dbReference type="EMBL" id="MFC7322808.1"/>
    </source>
</evidence>
<dbReference type="RefSeq" id="WP_289215169.1">
    <property type="nucleotide sequence ID" value="NZ_JAPVRC010000002.1"/>
</dbReference>
<dbReference type="Pfam" id="PF18765">
    <property type="entry name" value="Polbeta"/>
    <property type="match status" value="1"/>
</dbReference>
<dbReference type="Proteomes" id="UP001596494">
    <property type="component" value="Unassembled WGS sequence"/>
</dbReference>
<evidence type="ECO:0000259" key="1">
    <source>
        <dbReference type="Pfam" id="PF18765"/>
    </source>
</evidence>
<dbReference type="CDD" id="cd05403">
    <property type="entry name" value="NT_KNTase_like"/>
    <property type="match status" value="1"/>
</dbReference>
<name>A0ABW2K9P9_9BACI</name>
<proteinExistence type="predicted"/>
<accession>A0ABW2K9P9</accession>
<protein>
    <submittedName>
        <fullName evidence="2">Nucleotidyltransferase domain-containing protein</fullName>
    </submittedName>
</protein>